<protein>
    <submittedName>
        <fullName evidence="2">NCBP2 antisense 2 (head to head)</fullName>
    </submittedName>
</protein>
<proteinExistence type="predicted"/>
<evidence type="ECO:0000313" key="2">
    <source>
        <dbReference type="Ensembl" id="ENSMODP00000049010.1"/>
    </source>
</evidence>
<evidence type="ECO:0000313" key="3">
    <source>
        <dbReference type="Proteomes" id="UP000002280"/>
    </source>
</evidence>
<keyword evidence="3" id="KW-1185">Reference proteome</keyword>
<dbReference type="OMA" id="YNITHMA"/>
<dbReference type="InterPro" id="IPR042407">
    <property type="entry name" value="NCBP2-AS2"/>
</dbReference>
<dbReference type="Bgee" id="ENSMODG00000038453">
    <property type="expression patterns" value="Expressed in skeletal muscle tissue and 21 other cell types or tissues"/>
</dbReference>
<feature type="compositionally biased region" description="Gly residues" evidence="1">
    <location>
        <begin position="80"/>
        <end position="90"/>
    </location>
</feature>
<reference evidence="2" key="2">
    <citation type="submission" date="2025-08" db="UniProtKB">
        <authorList>
            <consortium name="Ensembl"/>
        </authorList>
    </citation>
    <scope>IDENTIFICATION</scope>
</reference>
<reference evidence="2" key="3">
    <citation type="submission" date="2025-09" db="UniProtKB">
        <authorList>
            <consortium name="Ensembl"/>
        </authorList>
    </citation>
    <scope>IDENTIFICATION</scope>
</reference>
<evidence type="ECO:0000256" key="1">
    <source>
        <dbReference type="SAM" id="MobiDB-lite"/>
    </source>
</evidence>
<dbReference type="Ensembl" id="ENSMODT00000078180.1">
    <property type="protein sequence ID" value="ENSMODP00000049010.1"/>
    <property type="gene ID" value="ENSMODG00000038453.1"/>
</dbReference>
<dbReference type="PANTHER" id="PTHR41161">
    <property type="entry name" value="PROTEIN NCBP2AS2"/>
    <property type="match status" value="1"/>
</dbReference>
<dbReference type="PANTHER" id="PTHR41161:SF1">
    <property type="entry name" value="PROTEIN NCBP2AS2"/>
    <property type="match status" value="1"/>
</dbReference>
<dbReference type="RefSeq" id="XP_056664121.1">
    <property type="nucleotide sequence ID" value="XM_056808143.1"/>
</dbReference>
<dbReference type="Proteomes" id="UP000002280">
    <property type="component" value="Chromosome 7"/>
</dbReference>
<dbReference type="InParanoid" id="A0A5F8GNE1"/>
<dbReference type="GeneTree" id="ENSGT00390000001143"/>
<dbReference type="GeneID" id="130455911"/>
<dbReference type="CTD" id="152217"/>
<gene>
    <name evidence="2" type="primary">NCBP2AS2</name>
</gene>
<accession>A0A5F8GNE1</accession>
<feature type="region of interest" description="Disordered" evidence="1">
    <location>
        <begin position="70"/>
        <end position="90"/>
    </location>
</feature>
<dbReference type="FunCoup" id="A0A5F8GNE1">
    <property type="interactions" value="4"/>
</dbReference>
<dbReference type="AlphaFoldDB" id="A0A5F8GNE1"/>
<dbReference type="OrthoDB" id="5950777at2759"/>
<name>A0A5F8GNE1_MONDO</name>
<organism evidence="2 3">
    <name type="scientific">Monodelphis domestica</name>
    <name type="common">Gray short-tailed opossum</name>
    <dbReference type="NCBI Taxonomy" id="13616"/>
    <lineage>
        <taxon>Eukaryota</taxon>
        <taxon>Metazoa</taxon>
        <taxon>Chordata</taxon>
        <taxon>Craniata</taxon>
        <taxon>Vertebrata</taxon>
        <taxon>Euteleostomi</taxon>
        <taxon>Mammalia</taxon>
        <taxon>Metatheria</taxon>
        <taxon>Didelphimorphia</taxon>
        <taxon>Didelphidae</taxon>
        <taxon>Monodelphis</taxon>
    </lineage>
</organism>
<sequence length="90" mass="10055">MVLRRFLLALINSQQLVERLAESRPIRRAAQLTAFAVLRAQLGIRDATRDLRGPVRRAARFGATFFRELRRGLQDRPSGGKDGPGRGLGD</sequence>
<reference evidence="2 3" key="1">
    <citation type="journal article" date="2007" name="Nature">
        <title>Genome of the marsupial Monodelphis domestica reveals innovation in non-coding sequences.</title>
        <authorList>
            <person name="Mikkelsen T.S."/>
            <person name="Wakefield M.J."/>
            <person name="Aken B."/>
            <person name="Amemiya C.T."/>
            <person name="Chang J.L."/>
            <person name="Duke S."/>
            <person name="Garber M."/>
            <person name="Gentles A.J."/>
            <person name="Goodstadt L."/>
            <person name="Heger A."/>
            <person name="Jurka J."/>
            <person name="Kamal M."/>
            <person name="Mauceli E."/>
            <person name="Searle S.M."/>
            <person name="Sharpe T."/>
            <person name="Baker M.L."/>
            <person name="Batzer M.A."/>
            <person name="Benos P.V."/>
            <person name="Belov K."/>
            <person name="Clamp M."/>
            <person name="Cook A."/>
            <person name="Cuff J."/>
            <person name="Das R."/>
            <person name="Davidow L."/>
            <person name="Deakin J.E."/>
            <person name="Fazzari M.J."/>
            <person name="Glass J.L."/>
            <person name="Grabherr M."/>
            <person name="Greally J.M."/>
            <person name="Gu W."/>
            <person name="Hore T.A."/>
            <person name="Huttley G.A."/>
            <person name="Kleber M."/>
            <person name="Jirtle R.L."/>
            <person name="Koina E."/>
            <person name="Lee J.T."/>
            <person name="Mahony S."/>
            <person name="Marra M.A."/>
            <person name="Miller R.D."/>
            <person name="Nicholls R.D."/>
            <person name="Oda M."/>
            <person name="Papenfuss A.T."/>
            <person name="Parra Z.E."/>
            <person name="Pollock D.D."/>
            <person name="Ray D.A."/>
            <person name="Schein J.E."/>
            <person name="Speed T.P."/>
            <person name="Thompson K."/>
            <person name="VandeBerg J.L."/>
            <person name="Wade C.M."/>
            <person name="Walker J.A."/>
            <person name="Waters P.D."/>
            <person name="Webber C."/>
            <person name="Weidman J.R."/>
            <person name="Xie X."/>
            <person name="Zody M.C."/>
            <person name="Baldwin J."/>
            <person name="Abdouelleil A."/>
            <person name="Abdulkadir J."/>
            <person name="Abebe A."/>
            <person name="Abera B."/>
            <person name="Abreu J."/>
            <person name="Acer S.C."/>
            <person name="Aftuck L."/>
            <person name="Alexander A."/>
            <person name="An P."/>
            <person name="Anderson E."/>
            <person name="Anderson S."/>
            <person name="Arachi H."/>
            <person name="Azer M."/>
            <person name="Bachantsang P."/>
            <person name="Barry A."/>
            <person name="Bayul T."/>
            <person name="Berlin A."/>
            <person name="Bessette D."/>
            <person name="Bloom T."/>
            <person name="Bloom T."/>
            <person name="Boguslavskiy L."/>
            <person name="Bonnet C."/>
            <person name="Boukhgalter B."/>
            <person name="Bourzgui I."/>
            <person name="Brown A."/>
            <person name="Cahill P."/>
            <person name="Channer S."/>
            <person name="Cheshatsang Y."/>
            <person name="Chuda L."/>
            <person name="Citroen M."/>
            <person name="Collymore A."/>
            <person name="Cooke P."/>
            <person name="Costello M."/>
            <person name="D'Aco K."/>
            <person name="Daza R."/>
            <person name="De Haan G."/>
            <person name="DeGray S."/>
            <person name="DeMaso C."/>
            <person name="Dhargay N."/>
            <person name="Dooley K."/>
            <person name="Dooley E."/>
            <person name="Doricent M."/>
            <person name="Dorje P."/>
            <person name="Dorjee K."/>
            <person name="Dupes A."/>
            <person name="Elong R."/>
            <person name="Falk J."/>
            <person name="Farina A."/>
            <person name="Faro S."/>
            <person name="Ferguson D."/>
            <person name="Fisher S."/>
            <person name="Foley C.D."/>
            <person name="Franke A."/>
            <person name="Friedrich D."/>
            <person name="Gadbois L."/>
            <person name="Gearin G."/>
            <person name="Gearin C.R."/>
            <person name="Giannoukos G."/>
            <person name="Goode T."/>
            <person name="Graham J."/>
            <person name="Grandbois E."/>
            <person name="Grewal S."/>
            <person name="Gyaltsen K."/>
            <person name="Hafez N."/>
            <person name="Hagos B."/>
            <person name="Hall J."/>
            <person name="Henson C."/>
            <person name="Hollinger A."/>
            <person name="Honan T."/>
            <person name="Huard M.D."/>
            <person name="Hughes L."/>
            <person name="Hurhula B."/>
            <person name="Husby M.E."/>
            <person name="Kamat A."/>
            <person name="Kanga B."/>
            <person name="Kashin S."/>
            <person name="Khazanovich D."/>
            <person name="Kisner P."/>
            <person name="Lance K."/>
            <person name="Lara M."/>
            <person name="Lee W."/>
            <person name="Lennon N."/>
            <person name="Letendre F."/>
            <person name="LeVine R."/>
            <person name="Lipovsky A."/>
            <person name="Liu X."/>
            <person name="Liu J."/>
            <person name="Liu S."/>
            <person name="Lokyitsang T."/>
            <person name="Lokyitsang Y."/>
            <person name="Lubonja R."/>
            <person name="Lui A."/>
            <person name="MacDonald P."/>
            <person name="Magnisalis V."/>
            <person name="Maru K."/>
            <person name="Matthews C."/>
            <person name="McCusker W."/>
            <person name="McDonough S."/>
            <person name="Mehta T."/>
            <person name="Meldrim J."/>
            <person name="Meneus L."/>
            <person name="Mihai O."/>
            <person name="Mihalev A."/>
            <person name="Mihova T."/>
            <person name="Mittelman R."/>
            <person name="Mlenga V."/>
            <person name="Montmayeur A."/>
            <person name="Mulrain L."/>
            <person name="Navidi A."/>
            <person name="Naylor J."/>
            <person name="Negash T."/>
            <person name="Nguyen T."/>
            <person name="Nguyen N."/>
            <person name="Nicol R."/>
            <person name="Norbu C."/>
            <person name="Norbu N."/>
            <person name="Novod N."/>
            <person name="O'Neill B."/>
            <person name="Osman S."/>
            <person name="Markiewicz E."/>
            <person name="Oyono O.L."/>
            <person name="Patti C."/>
            <person name="Phunkhang P."/>
            <person name="Pierre F."/>
            <person name="Priest M."/>
            <person name="Raghuraman S."/>
            <person name="Rege F."/>
            <person name="Reyes R."/>
            <person name="Rise C."/>
            <person name="Rogov P."/>
            <person name="Ross K."/>
            <person name="Ryan E."/>
            <person name="Settipalli S."/>
            <person name="Shea T."/>
            <person name="Sherpa N."/>
            <person name="Shi L."/>
            <person name="Shih D."/>
            <person name="Sparrow T."/>
            <person name="Spaulding J."/>
            <person name="Stalker J."/>
            <person name="Stange-Thomann N."/>
            <person name="Stavropoulos S."/>
            <person name="Stone C."/>
            <person name="Strader C."/>
            <person name="Tesfaye S."/>
            <person name="Thomson T."/>
            <person name="Thoulutsang Y."/>
            <person name="Thoulutsang D."/>
            <person name="Topham K."/>
            <person name="Topping I."/>
            <person name="Tsamla T."/>
            <person name="Vassiliev H."/>
            <person name="Vo A."/>
            <person name="Wangchuk T."/>
            <person name="Wangdi T."/>
            <person name="Weiand M."/>
            <person name="Wilkinson J."/>
            <person name="Wilson A."/>
            <person name="Yadav S."/>
            <person name="Young G."/>
            <person name="Yu Q."/>
            <person name="Zembek L."/>
            <person name="Zhong D."/>
            <person name="Zimmer A."/>
            <person name="Zwirko Z."/>
            <person name="Jaffe D.B."/>
            <person name="Alvarez P."/>
            <person name="Brockman W."/>
            <person name="Butler J."/>
            <person name="Chin C."/>
            <person name="Gnerre S."/>
            <person name="MacCallum I."/>
            <person name="Graves J.A."/>
            <person name="Ponting C.P."/>
            <person name="Breen M."/>
            <person name="Samollow P.B."/>
            <person name="Lander E.S."/>
            <person name="Lindblad-Toh K."/>
        </authorList>
    </citation>
    <scope>NUCLEOTIDE SEQUENCE [LARGE SCALE GENOMIC DNA]</scope>
</reference>